<dbReference type="GO" id="GO:0005524">
    <property type="term" value="F:ATP binding"/>
    <property type="evidence" value="ECO:0007669"/>
    <property type="project" value="UniProtKB-UniRule"/>
</dbReference>
<dbReference type="Pfam" id="PF02867">
    <property type="entry name" value="Ribonuc_red_lgC"/>
    <property type="match status" value="1"/>
</dbReference>
<dbReference type="InterPro" id="IPR039718">
    <property type="entry name" value="Rrm1"/>
</dbReference>
<dbReference type="UniPathway" id="UPA00326"/>
<dbReference type="InterPro" id="IPR013509">
    <property type="entry name" value="RNR_lsu_N"/>
</dbReference>
<dbReference type="InterPro" id="IPR008926">
    <property type="entry name" value="RNR_R1-su_N"/>
</dbReference>
<evidence type="ECO:0000313" key="13">
    <source>
        <dbReference type="Proteomes" id="UP000478008"/>
    </source>
</evidence>
<evidence type="ECO:0000256" key="2">
    <source>
        <dbReference type="ARBA" id="ARBA00012274"/>
    </source>
</evidence>
<evidence type="ECO:0000256" key="1">
    <source>
        <dbReference type="ARBA" id="ARBA00010406"/>
    </source>
</evidence>
<dbReference type="Proteomes" id="UP000478008">
    <property type="component" value="Unassembled WGS sequence"/>
</dbReference>
<dbReference type="InterPro" id="IPR000788">
    <property type="entry name" value="RNR_lg_C"/>
</dbReference>
<dbReference type="Gene3D" id="3.20.70.20">
    <property type="match status" value="1"/>
</dbReference>
<dbReference type="PROSITE" id="PS00089">
    <property type="entry name" value="RIBORED_LARGE"/>
    <property type="match status" value="1"/>
</dbReference>
<keyword evidence="7 10" id="KW-0215">Deoxyribonucleotide synthesis</keyword>
<dbReference type="Pfam" id="PF03477">
    <property type="entry name" value="ATP-cone"/>
    <property type="match status" value="1"/>
</dbReference>
<dbReference type="InterPro" id="IPR005144">
    <property type="entry name" value="ATP-cone_dom"/>
</dbReference>
<evidence type="ECO:0000256" key="6">
    <source>
        <dbReference type="ARBA" id="ARBA00023002"/>
    </source>
</evidence>
<dbReference type="GO" id="GO:0005971">
    <property type="term" value="C:ribonucleoside-diphosphate reductase complex"/>
    <property type="evidence" value="ECO:0007669"/>
    <property type="project" value="TreeGrafter"/>
</dbReference>
<dbReference type="NCBIfam" id="TIGR02506">
    <property type="entry name" value="NrdE_NrdA"/>
    <property type="match status" value="1"/>
</dbReference>
<keyword evidence="13" id="KW-1185">Reference proteome</keyword>
<keyword evidence="4 9" id="KW-0547">Nucleotide-binding</keyword>
<comment type="function">
    <text evidence="8 10">Provides the precursors necessary for DNA synthesis. Catalyzes the biosynthesis of deoxyribonucleotides from the corresponding ribonucleotides.</text>
</comment>
<gene>
    <name evidence="12" type="primary">RNR1</name>
    <name evidence="12" type="ORF">DEBR0S6_00628G</name>
</gene>
<comment type="similarity">
    <text evidence="1 10">Belongs to the ribonucleoside diphosphate reductase large chain family.</text>
</comment>
<evidence type="ECO:0000256" key="8">
    <source>
        <dbReference type="ARBA" id="ARBA00024942"/>
    </source>
</evidence>
<evidence type="ECO:0000256" key="4">
    <source>
        <dbReference type="ARBA" id="ARBA00022741"/>
    </source>
</evidence>
<dbReference type="InterPro" id="IPR013346">
    <property type="entry name" value="NrdE_NrdA_C"/>
</dbReference>
<dbReference type="CDD" id="cd01679">
    <property type="entry name" value="RNR_I"/>
    <property type="match status" value="1"/>
</dbReference>
<dbReference type="GO" id="GO:0004748">
    <property type="term" value="F:ribonucleoside-diphosphate reductase activity, thioredoxin disulfide as acceptor"/>
    <property type="evidence" value="ECO:0007669"/>
    <property type="project" value="UniProtKB-EC"/>
</dbReference>
<accession>A0A7D9H1U6</accession>
<evidence type="ECO:0000256" key="9">
    <source>
        <dbReference type="PROSITE-ProRule" id="PRU00492"/>
    </source>
</evidence>
<proteinExistence type="inferred from homology"/>
<protein>
    <recommendedName>
        <fullName evidence="2 10">Ribonucleoside-diphosphate reductase</fullName>
        <ecNumber evidence="2 10">1.17.4.1</ecNumber>
    </recommendedName>
</protein>
<evidence type="ECO:0000259" key="11">
    <source>
        <dbReference type="PROSITE" id="PS51161"/>
    </source>
</evidence>
<keyword evidence="3" id="KW-0021">Allosteric enzyme</keyword>
<name>A0A7D9H1U6_DEKBR</name>
<dbReference type="EMBL" id="CABFWN010000006">
    <property type="protein sequence ID" value="VUG19821.1"/>
    <property type="molecule type" value="Genomic_DNA"/>
</dbReference>
<dbReference type="SUPFAM" id="SSF51998">
    <property type="entry name" value="PFL-like glycyl radical enzymes"/>
    <property type="match status" value="1"/>
</dbReference>
<evidence type="ECO:0000256" key="7">
    <source>
        <dbReference type="ARBA" id="ARBA00023116"/>
    </source>
</evidence>
<dbReference type="PANTHER" id="PTHR11573">
    <property type="entry name" value="RIBONUCLEOSIDE-DIPHOSPHATE REDUCTASE LARGE CHAIN"/>
    <property type="match status" value="1"/>
</dbReference>
<keyword evidence="5 9" id="KW-0067">ATP-binding</keyword>
<comment type="catalytic activity">
    <reaction evidence="10">
        <text>a 2'-deoxyribonucleoside 5'-diphosphate + [thioredoxin]-disulfide + H2O = a ribonucleoside 5'-diphosphate + [thioredoxin]-dithiol</text>
        <dbReference type="Rhea" id="RHEA:23252"/>
        <dbReference type="Rhea" id="RHEA-COMP:10698"/>
        <dbReference type="Rhea" id="RHEA-COMP:10700"/>
        <dbReference type="ChEBI" id="CHEBI:15377"/>
        <dbReference type="ChEBI" id="CHEBI:29950"/>
        <dbReference type="ChEBI" id="CHEBI:50058"/>
        <dbReference type="ChEBI" id="CHEBI:57930"/>
        <dbReference type="ChEBI" id="CHEBI:73316"/>
        <dbReference type="EC" id="1.17.4.1"/>
    </reaction>
</comment>
<dbReference type="PANTHER" id="PTHR11573:SF28">
    <property type="entry name" value="RIBONUCLEOSIDE-DIPHOSPHATE REDUCTASE"/>
    <property type="match status" value="1"/>
</dbReference>
<dbReference type="PROSITE" id="PS51161">
    <property type="entry name" value="ATP_CONE"/>
    <property type="match status" value="1"/>
</dbReference>
<evidence type="ECO:0000256" key="5">
    <source>
        <dbReference type="ARBA" id="ARBA00022840"/>
    </source>
</evidence>
<reference evidence="12 13" key="1">
    <citation type="submission" date="2019-07" db="EMBL/GenBank/DDBJ databases">
        <authorList>
            <person name="Friedrich A."/>
            <person name="Schacherer J."/>
        </authorList>
    </citation>
    <scope>NUCLEOTIDE SEQUENCE [LARGE SCALE GENOMIC DNA]</scope>
</reference>
<sequence>MTERNRQVWVVNKVKGSRQRFDRPRLRQYIEKLSHGLNKKYISTDKVLDKVCEGLPDELTVSQLIDFTAETAAALTTSYYQYSNLAARILERHLQKRVPARFSQNLEMLRAYKPGTGRRRKGLKMSYKHLIARDLYELVMAHREEIDRQIVAERDFDIDYFGFRTLEKSYLLKMDGVCHETPQFLLMRVALSLHLDSLSDAFESYDLMSRRFLLHASPTLFNAGTEFPNLSSCFLVGLQSDSLDGIFRTVHGCAMISKAAGGIGMHLSNVRAAGTYISGTNGTSSGIVPMLRVFNSTAKYVDQGGNKRPGAICAYLEPWHADIMEFLDLKKNHGKEEMRARDLFYALWIPDLFMRRVEKDQVWSLFSEDTAPGLSDTWGAEFESLYEQYEQEGRYLRQVKARKVWERIVYSQTETGTPFMLYKDACNAKCNQKNLGTIKSSNLCCEVVEYSCKDEIAVCNLGSVGLPMFVEDDGQGGLFFNLHKLHDVVRVLVRNLNRVIDVGAYPLDECRVSNTRHRPVAVGVQGLADAFFRLRYAFGSPESRRLNKAIFQTIYHAALDQSADLARREGPYSTFRGSPAANGVLQYDMWGTEPAETRDLWDWPGLKSKIRRFGLRNSLLVALMPTASTSQILGFTECFEPITSNIYTRRVLSGEHQVVNSYLVDDLDRLGLWNAHMKDQIIAANGSIQDIAGIPEHTKQLYKTVWDMSQKIIIDMAADRAPYVDQSQSMNLFLKDCTLAKMTSMHFYAWHKGLKTGMYYLRTQAASQAIKFTLSPTMERESRTSRIAEAVRRRNSRIRGSIAGNDAKDGSNSVPMCNALDPAGCQSCSG</sequence>
<evidence type="ECO:0000256" key="3">
    <source>
        <dbReference type="ARBA" id="ARBA00022533"/>
    </source>
</evidence>
<keyword evidence="6 10" id="KW-0560">Oxidoreductase</keyword>
<organism evidence="12 13">
    <name type="scientific">Dekkera bruxellensis</name>
    <name type="common">Brettanomyces custersii</name>
    <dbReference type="NCBI Taxonomy" id="5007"/>
    <lineage>
        <taxon>Eukaryota</taxon>
        <taxon>Fungi</taxon>
        <taxon>Dikarya</taxon>
        <taxon>Ascomycota</taxon>
        <taxon>Saccharomycotina</taxon>
        <taxon>Pichiomycetes</taxon>
        <taxon>Pichiales</taxon>
        <taxon>Pichiaceae</taxon>
        <taxon>Brettanomyces</taxon>
    </lineage>
</organism>
<dbReference type="SUPFAM" id="SSF48168">
    <property type="entry name" value="R1 subunit of ribonucleotide reductase, N-terminal domain"/>
    <property type="match status" value="1"/>
</dbReference>
<dbReference type="PRINTS" id="PR01183">
    <property type="entry name" value="RIBORDTASEM1"/>
</dbReference>
<evidence type="ECO:0000313" key="12">
    <source>
        <dbReference type="EMBL" id="VUG19821.1"/>
    </source>
</evidence>
<feature type="domain" description="ATP-cone" evidence="11">
    <location>
        <begin position="8"/>
        <end position="100"/>
    </location>
</feature>
<evidence type="ECO:0000256" key="10">
    <source>
        <dbReference type="RuleBase" id="RU003410"/>
    </source>
</evidence>
<dbReference type="EC" id="1.17.4.1" evidence="2 10"/>
<dbReference type="Pfam" id="PF00317">
    <property type="entry name" value="Ribonuc_red_lgN"/>
    <property type="match status" value="1"/>
</dbReference>
<dbReference type="AlphaFoldDB" id="A0A7D9H1U6"/>
<dbReference type="GO" id="GO:0009263">
    <property type="term" value="P:deoxyribonucleotide biosynthetic process"/>
    <property type="evidence" value="ECO:0007669"/>
    <property type="project" value="UniProtKB-KW"/>
</dbReference>